<dbReference type="SUPFAM" id="SSF56672">
    <property type="entry name" value="DNA/RNA polymerases"/>
    <property type="match status" value="1"/>
</dbReference>
<reference evidence="2" key="1">
    <citation type="journal article" date="2023" name="Nat. Commun.">
        <title>Diploid and tetraploid genomes of Acorus and the evolution of monocots.</title>
        <authorList>
            <person name="Ma L."/>
            <person name="Liu K.W."/>
            <person name="Li Z."/>
            <person name="Hsiao Y.Y."/>
            <person name="Qi Y."/>
            <person name="Fu T."/>
            <person name="Tang G.D."/>
            <person name="Zhang D."/>
            <person name="Sun W.H."/>
            <person name="Liu D.K."/>
            <person name="Li Y."/>
            <person name="Chen G.Z."/>
            <person name="Liu X.D."/>
            <person name="Liao X.Y."/>
            <person name="Jiang Y.T."/>
            <person name="Yu X."/>
            <person name="Hao Y."/>
            <person name="Huang J."/>
            <person name="Zhao X.W."/>
            <person name="Ke S."/>
            <person name="Chen Y.Y."/>
            <person name="Wu W.L."/>
            <person name="Hsu J.L."/>
            <person name="Lin Y.F."/>
            <person name="Huang M.D."/>
            <person name="Li C.Y."/>
            <person name="Huang L."/>
            <person name="Wang Z.W."/>
            <person name="Zhao X."/>
            <person name="Zhong W.Y."/>
            <person name="Peng D.H."/>
            <person name="Ahmad S."/>
            <person name="Lan S."/>
            <person name="Zhang J.S."/>
            <person name="Tsai W.C."/>
            <person name="Van de Peer Y."/>
            <person name="Liu Z.J."/>
        </authorList>
    </citation>
    <scope>NUCLEOTIDE SEQUENCE</scope>
    <source>
        <strain evidence="2">CP</strain>
    </source>
</reference>
<proteinExistence type="predicted"/>
<dbReference type="EMBL" id="JAUJYO010000012">
    <property type="protein sequence ID" value="KAK1302674.1"/>
    <property type="molecule type" value="Genomic_DNA"/>
</dbReference>
<dbReference type="AlphaFoldDB" id="A0AAV9DNH1"/>
<dbReference type="PROSITE" id="PS50878">
    <property type="entry name" value="RT_POL"/>
    <property type="match status" value="1"/>
</dbReference>
<evidence type="ECO:0000313" key="3">
    <source>
        <dbReference type="Proteomes" id="UP001180020"/>
    </source>
</evidence>
<evidence type="ECO:0000313" key="2">
    <source>
        <dbReference type="EMBL" id="KAK1302674.1"/>
    </source>
</evidence>
<name>A0AAV9DNH1_ACOCL</name>
<gene>
    <name evidence="2" type="ORF">QJS10_CPB12g00628</name>
</gene>
<dbReference type="InterPro" id="IPR043502">
    <property type="entry name" value="DNA/RNA_pol_sf"/>
</dbReference>
<sequence length="247" mass="27716">MKGDGSPGPDGFHVGFFQKCWETIKRDLIEAVQEFFHCGKLLGQLNTSFISLIPKCSNADSLDLFRPISLCGSVYKLITKILATRLQKMLSDLISPNQTAFIKGRKISHGILLVHEMVKYLAKKTGKARAAIKIDLRKAFDSIRWPFIQAVLESMNFSPRWIQWIMACIQSPRYSVLINGSPFGFFESYSGLRQGDPISPLLFVLVMEVLSQKLDVELTNGRIGLELNSGKSSTFCGGRNDLHQHFS</sequence>
<accession>A0AAV9DNH1</accession>
<dbReference type="PANTHER" id="PTHR46890:SF48">
    <property type="entry name" value="RNA-DIRECTED DNA POLYMERASE"/>
    <property type="match status" value="1"/>
</dbReference>
<organism evidence="2 3">
    <name type="scientific">Acorus calamus</name>
    <name type="common">Sweet flag</name>
    <dbReference type="NCBI Taxonomy" id="4465"/>
    <lineage>
        <taxon>Eukaryota</taxon>
        <taxon>Viridiplantae</taxon>
        <taxon>Streptophyta</taxon>
        <taxon>Embryophyta</taxon>
        <taxon>Tracheophyta</taxon>
        <taxon>Spermatophyta</taxon>
        <taxon>Magnoliopsida</taxon>
        <taxon>Liliopsida</taxon>
        <taxon>Acoraceae</taxon>
        <taxon>Acorus</taxon>
    </lineage>
</organism>
<evidence type="ECO:0000259" key="1">
    <source>
        <dbReference type="PROSITE" id="PS50878"/>
    </source>
</evidence>
<dbReference type="Pfam" id="PF00078">
    <property type="entry name" value="RVT_1"/>
    <property type="match status" value="1"/>
</dbReference>
<dbReference type="InterPro" id="IPR000477">
    <property type="entry name" value="RT_dom"/>
</dbReference>
<dbReference type="CDD" id="cd01650">
    <property type="entry name" value="RT_nLTR_like"/>
    <property type="match status" value="1"/>
</dbReference>
<reference evidence="2" key="2">
    <citation type="submission" date="2023-06" db="EMBL/GenBank/DDBJ databases">
        <authorList>
            <person name="Ma L."/>
            <person name="Liu K.-W."/>
            <person name="Li Z."/>
            <person name="Hsiao Y.-Y."/>
            <person name="Qi Y."/>
            <person name="Fu T."/>
            <person name="Tang G."/>
            <person name="Zhang D."/>
            <person name="Sun W.-H."/>
            <person name="Liu D.-K."/>
            <person name="Li Y."/>
            <person name="Chen G.-Z."/>
            <person name="Liu X.-D."/>
            <person name="Liao X.-Y."/>
            <person name="Jiang Y.-T."/>
            <person name="Yu X."/>
            <person name="Hao Y."/>
            <person name="Huang J."/>
            <person name="Zhao X.-W."/>
            <person name="Ke S."/>
            <person name="Chen Y.-Y."/>
            <person name="Wu W.-L."/>
            <person name="Hsu J.-L."/>
            <person name="Lin Y.-F."/>
            <person name="Huang M.-D."/>
            <person name="Li C.-Y."/>
            <person name="Huang L."/>
            <person name="Wang Z.-W."/>
            <person name="Zhao X."/>
            <person name="Zhong W.-Y."/>
            <person name="Peng D.-H."/>
            <person name="Ahmad S."/>
            <person name="Lan S."/>
            <person name="Zhang J.-S."/>
            <person name="Tsai W.-C."/>
            <person name="Van De Peer Y."/>
            <person name="Liu Z.-J."/>
        </authorList>
    </citation>
    <scope>NUCLEOTIDE SEQUENCE</scope>
    <source>
        <strain evidence="2">CP</strain>
        <tissue evidence="2">Leaves</tissue>
    </source>
</reference>
<feature type="domain" description="Reverse transcriptase" evidence="1">
    <location>
        <begin position="34"/>
        <end position="247"/>
    </location>
</feature>
<dbReference type="PANTHER" id="PTHR46890">
    <property type="entry name" value="NON-LTR RETROLELEMENT REVERSE TRANSCRIPTASE-LIKE PROTEIN-RELATED"/>
    <property type="match status" value="1"/>
</dbReference>
<comment type="caution">
    <text evidence="2">The sequence shown here is derived from an EMBL/GenBank/DDBJ whole genome shotgun (WGS) entry which is preliminary data.</text>
</comment>
<dbReference type="Proteomes" id="UP001180020">
    <property type="component" value="Unassembled WGS sequence"/>
</dbReference>
<dbReference type="InterPro" id="IPR052343">
    <property type="entry name" value="Retrotransposon-Effector_Assoc"/>
</dbReference>
<protein>
    <recommendedName>
        <fullName evidence="1">Reverse transcriptase domain-containing protein</fullName>
    </recommendedName>
</protein>
<keyword evidence="3" id="KW-1185">Reference proteome</keyword>